<proteinExistence type="predicted"/>
<dbReference type="Proteomes" id="UP001141552">
    <property type="component" value="Unassembled WGS sequence"/>
</dbReference>
<comment type="caution">
    <text evidence="4">The sequence shown here is derived from an EMBL/GenBank/DDBJ whole genome shotgun (WGS) entry which is preliminary data.</text>
</comment>
<evidence type="ECO:0000256" key="3">
    <source>
        <dbReference type="SAM" id="SignalP"/>
    </source>
</evidence>
<gene>
    <name evidence="4" type="ORF">Tsubulata_049849</name>
</gene>
<keyword evidence="2" id="KW-0812">Transmembrane</keyword>
<reference evidence="4" key="1">
    <citation type="submission" date="2022-02" db="EMBL/GenBank/DDBJ databases">
        <authorList>
            <person name="Henning P.M."/>
            <person name="McCubbin A.G."/>
            <person name="Shore J.S."/>
        </authorList>
    </citation>
    <scope>NUCLEOTIDE SEQUENCE</scope>
    <source>
        <strain evidence="4">F60SS</strain>
        <tissue evidence="4">Leaves</tissue>
    </source>
</reference>
<feature type="compositionally biased region" description="Polar residues" evidence="1">
    <location>
        <begin position="58"/>
        <end position="69"/>
    </location>
</feature>
<feature type="signal peptide" evidence="3">
    <location>
        <begin position="1"/>
        <end position="23"/>
    </location>
</feature>
<feature type="transmembrane region" description="Helical" evidence="2">
    <location>
        <begin position="146"/>
        <end position="164"/>
    </location>
</feature>
<keyword evidence="2" id="KW-1133">Transmembrane helix</keyword>
<feature type="compositionally biased region" description="Low complexity" evidence="1">
    <location>
        <begin position="25"/>
        <end position="35"/>
    </location>
</feature>
<evidence type="ECO:0000313" key="5">
    <source>
        <dbReference type="Proteomes" id="UP001141552"/>
    </source>
</evidence>
<protein>
    <submittedName>
        <fullName evidence="4">Uncharacterized protein</fullName>
    </submittedName>
</protein>
<reference evidence="4" key="2">
    <citation type="journal article" date="2023" name="Plants (Basel)">
        <title>Annotation of the Turnera subulata (Passifloraceae) Draft Genome Reveals the S-Locus Evolved after the Divergence of Turneroideae from Passifloroideae in a Stepwise Manner.</title>
        <authorList>
            <person name="Henning P.M."/>
            <person name="Roalson E.H."/>
            <person name="Mir W."/>
            <person name="McCubbin A.G."/>
            <person name="Shore J.S."/>
        </authorList>
    </citation>
    <scope>NUCLEOTIDE SEQUENCE</scope>
    <source>
        <strain evidence="4">F60SS</strain>
    </source>
</reference>
<feature type="compositionally biased region" description="Pro residues" evidence="1">
    <location>
        <begin position="36"/>
        <end position="53"/>
    </location>
</feature>
<feature type="transmembrane region" description="Helical" evidence="2">
    <location>
        <begin position="176"/>
        <end position="195"/>
    </location>
</feature>
<keyword evidence="3" id="KW-0732">Signal</keyword>
<keyword evidence="5" id="KW-1185">Reference proteome</keyword>
<feature type="region of interest" description="Disordered" evidence="1">
    <location>
        <begin position="25"/>
        <end position="84"/>
    </location>
</feature>
<name>A0A9Q0EZ66_9ROSI</name>
<evidence type="ECO:0000256" key="2">
    <source>
        <dbReference type="SAM" id="Phobius"/>
    </source>
</evidence>
<sequence>MAPSSTFAMMMLVALVVVSSSMAQSPVQPPASAAPSPSPSTINPPPASAPANPPTVSQPTVDVSSPGRLSSTTPPPAKAPSPAKVKSDAVANKFAVAGTLAFGVFTAVLVGLILGNQHGDVHLLNGSAMTSSPLSSSWLIPSSRHPLLTIGVGLVIQMGLTRLNQCFTMAFVLGRPYFIVISLILQIHCAPFAPFQLSRLLIFSSTATPPGLFGTKICRWWGVQWCVPYDLASFFAQWFSLAGSSSSRSSWLTIFYATIWSIWLARNNLIFSSKSIDWERIFDIVLLGTITWIKANHPSFPYHFSNLLATVDSLKSWKGSKCHLSFT</sequence>
<feature type="transmembrane region" description="Helical" evidence="2">
    <location>
        <begin position="94"/>
        <end position="114"/>
    </location>
</feature>
<dbReference type="AlphaFoldDB" id="A0A9Q0EZ66"/>
<evidence type="ECO:0000313" key="4">
    <source>
        <dbReference type="EMBL" id="KAJ4822258.1"/>
    </source>
</evidence>
<feature type="chain" id="PRO_5040188047" evidence="3">
    <location>
        <begin position="24"/>
        <end position="327"/>
    </location>
</feature>
<keyword evidence="2" id="KW-0472">Membrane</keyword>
<accession>A0A9Q0EZ66</accession>
<dbReference type="OrthoDB" id="1742664at2759"/>
<evidence type="ECO:0000256" key="1">
    <source>
        <dbReference type="SAM" id="MobiDB-lite"/>
    </source>
</evidence>
<organism evidence="4 5">
    <name type="scientific">Turnera subulata</name>
    <dbReference type="NCBI Taxonomy" id="218843"/>
    <lineage>
        <taxon>Eukaryota</taxon>
        <taxon>Viridiplantae</taxon>
        <taxon>Streptophyta</taxon>
        <taxon>Embryophyta</taxon>
        <taxon>Tracheophyta</taxon>
        <taxon>Spermatophyta</taxon>
        <taxon>Magnoliopsida</taxon>
        <taxon>eudicotyledons</taxon>
        <taxon>Gunneridae</taxon>
        <taxon>Pentapetalae</taxon>
        <taxon>rosids</taxon>
        <taxon>fabids</taxon>
        <taxon>Malpighiales</taxon>
        <taxon>Passifloraceae</taxon>
        <taxon>Turnera</taxon>
    </lineage>
</organism>
<dbReference type="EMBL" id="JAKUCV010007717">
    <property type="protein sequence ID" value="KAJ4822258.1"/>
    <property type="molecule type" value="Genomic_DNA"/>
</dbReference>